<dbReference type="InterPro" id="IPR013559">
    <property type="entry name" value="YheO"/>
</dbReference>
<gene>
    <name evidence="3" type="ORF">KQI88_14985</name>
</gene>
<name>A0ABS6G5G4_9FIRM</name>
<dbReference type="InterPro" id="IPR039445">
    <property type="entry name" value="DauR-like_HTH"/>
</dbReference>
<feature type="domain" description="YheO-like" evidence="1">
    <location>
        <begin position="9"/>
        <end position="120"/>
    </location>
</feature>
<protein>
    <submittedName>
        <fullName evidence="3">PAS domain-containing protein</fullName>
    </submittedName>
</protein>
<dbReference type="PANTHER" id="PTHR35568">
    <property type="entry name" value="TRANSCRIPTIONAL REGULATOR DAUR"/>
    <property type="match status" value="1"/>
</dbReference>
<dbReference type="Pfam" id="PF13309">
    <property type="entry name" value="HTH_22"/>
    <property type="match status" value="1"/>
</dbReference>
<feature type="domain" description="Transcriptional regulator DauR-like HTH" evidence="2">
    <location>
        <begin position="148"/>
        <end position="209"/>
    </location>
</feature>
<comment type="caution">
    <text evidence="3">The sequence shown here is derived from an EMBL/GenBank/DDBJ whole genome shotgun (WGS) entry which is preliminary data.</text>
</comment>
<dbReference type="RefSeq" id="WP_216418682.1">
    <property type="nucleotide sequence ID" value="NZ_JAHLQK010000006.1"/>
</dbReference>
<keyword evidence="4" id="KW-1185">Reference proteome</keyword>
<proteinExistence type="predicted"/>
<organism evidence="3 4">
    <name type="scientific">Alkaliphilus flagellatus</name>
    <dbReference type="NCBI Taxonomy" id="2841507"/>
    <lineage>
        <taxon>Bacteria</taxon>
        <taxon>Bacillati</taxon>
        <taxon>Bacillota</taxon>
        <taxon>Clostridia</taxon>
        <taxon>Peptostreptococcales</taxon>
        <taxon>Natronincolaceae</taxon>
        <taxon>Alkaliphilus</taxon>
    </lineage>
</organism>
<evidence type="ECO:0000259" key="1">
    <source>
        <dbReference type="Pfam" id="PF08348"/>
    </source>
</evidence>
<dbReference type="PANTHER" id="PTHR35568:SF1">
    <property type="entry name" value="TRANSCRIPTIONAL REGULATOR DAUR"/>
    <property type="match status" value="1"/>
</dbReference>
<sequence>MEKEIHPILKGIIPLIDGIAATFGKNCEVVLHEINGSKKSIVAIHNGHVTGRSLGSPMLDIGIKALTKDDNVSDILNYSNKSSNGHILKSSTMFIKDENNNIIGCLCINIDISQFVVAQKALEELVHTNLDAEVSLEDTVSNNINDVLTNIVAQTLEATGKPVVYMNKEEKVSVVKKLNDQGAFLIKGAIDYVAKILCVSRYTVYNYLDEIRINE</sequence>
<evidence type="ECO:0000313" key="4">
    <source>
        <dbReference type="Proteomes" id="UP000779508"/>
    </source>
</evidence>
<evidence type="ECO:0000313" key="3">
    <source>
        <dbReference type="EMBL" id="MBU5677724.1"/>
    </source>
</evidence>
<evidence type="ECO:0000259" key="2">
    <source>
        <dbReference type="Pfam" id="PF13309"/>
    </source>
</evidence>
<reference evidence="3 4" key="1">
    <citation type="submission" date="2021-06" db="EMBL/GenBank/DDBJ databases">
        <authorList>
            <person name="Sun Q."/>
            <person name="Li D."/>
        </authorList>
    </citation>
    <scope>NUCLEOTIDE SEQUENCE [LARGE SCALE GENOMIC DNA]</scope>
    <source>
        <strain evidence="3 4">MSJ-5</strain>
    </source>
</reference>
<dbReference type="InterPro" id="IPR039446">
    <property type="entry name" value="DauR-like"/>
</dbReference>
<dbReference type="Proteomes" id="UP000779508">
    <property type="component" value="Unassembled WGS sequence"/>
</dbReference>
<dbReference type="Pfam" id="PF08348">
    <property type="entry name" value="PAS_6"/>
    <property type="match status" value="1"/>
</dbReference>
<dbReference type="EMBL" id="JAHLQK010000006">
    <property type="protein sequence ID" value="MBU5677724.1"/>
    <property type="molecule type" value="Genomic_DNA"/>
</dbReference>
<accession>A0ABS6G5G4</accession>